<reference evidence="4" key="1">
    <citation type="submission" date="2021-06" db="EMBL/GenBank/DDBJ databases">
        <authorList>
            <person name="Kallberg Y."/>
            <person name="Tangrot J."/>
            <person name="Rosling A."/>
        </authorList>
    </citation>
    <scope>NUCLEOTIDE SEQUENCE</scope>
    <source>
        <strain evidence="4">FL130A</strain>
    </source>
</reference>
<dbReference type="InterPro" id="IPR000331">
    <property type="entry name" value="Rap/Ran_GAP_dom"/>
</dbReference>
<dbReference type="Pfam" id="PF02145">
    <property type="entry name" value="Rap_GAP"/>
    <property type="match status" value="1"/>
</dbReference>
<evidence type="ECO:0000313" key="4">
    <source>
        <dbReference type="EMBL" id="CAG8459818.1"/>
    </source>
</evidence>
<dbReference type="InterPro" id="IPR046859">
    <property type="entry name" value="RGPA/RALGAPB_N"/>
</dbReference>
<evidence type="ECO:0000256" key="2">
    <source>
        <dbReference type="SAM" id="MobiDB-lite"/>
    </source>
</evidence>
<evidence type="ECO:0000259" key="3">
    <source>
        <dbReference type="PROSITE" id="PS50085"/>
    </source>
</evidence>
<dbReference type="PANTHER" id="PTHR21344">
    <property type="entry name" value="RAL GTPASE-ACTIVATING PROTEIN SUBUNIT BETA"/>
    <property type="match status" value="1"/>
</dbReference>
<proteinExistence type="predicted"/>
<keyword evidence="5" id="KW-1185">Reference proteome</keyword>
<dbReference type="PANTHER" id="PTHR21344:SF1">
    <property type="entry name" value="RAL GTPASE-ACTIVATING PROTEIN SUBUNIT BETA"/>
    <property type="match status" value="1"/>
</dbReference>
<evidence type="ECO:0000313" key="5">
    <source>
        <dbReference type="Proteomes" id="UP000789508"/>
    </source>
</evidence>
<evidence type="ECO:0000256" key="1">
    <source>
        <dbReference type="ARBA" id="ARBA00022468"/>
    </source>
</evidence>
<dbReference type="InterPro" id="IPR039930">
    <property type="entry name" value="RALGAPB"/>
</dbReference>
<dbReference type="SUPFAM" id="SSF111347">
    <property type="entry name" value="Rap/Ran-GAP"/>
    <property type="match status" value="1"/>
</dbReference>
<comment type="caution">
    <text evidence="4">The sequence shown here is derived from an EMBL/GenBank/DDBJ whole genome shotgun (WGS) entry which is preliminary data.</text>
</comment>
<dbReference type="Pfam" id="PF20412">
    <property type="entry name" value="RALGAPB_N"/>
    <property type="match status" value="1"/>
</dbReference>
<dbReference type="EMBL" id="CAJVPS010000164">
    <property type="protein sequence ID" value="CAG8459818.1"/>
    <property type="molecule type" value="Genomic_DNA"/>
</dbReference>
<dbReference type="Gene3D" id="3.40.50.11210">
    <property type="entry name" value="Rap/Ran-GAP"/>
    <property type="match status" value="1"/>
</dbReference>
<feature type="domain" description="Rap-GAP" evidence="3">
    <location>
        <begin position="1039"/>
        <end position="1278"/>
    </location>
</feature>
<keyword evidence="1" id="KW-0343">GTPase activation</keyword>
<dbReference type="GO" id="GO:0005096">
    <property type="term" value="F:GTPase activator activity"/>
    <property type="evidence" value="ECO:0007669"/>
    <property type="project" value="UniProtKB-KW"/>
</dbReference>
<protein>
    <submittedName>
        <fullName evidence="4">2057_t:CDS:1</fullName>
    </submittedName>
</protein>
<gene>
    <name evidence="4" type="ORF">ALEPTO_LOCUS1476</name>
</gene>
<dbReference type="OrthoDB" id="1749473at2759"/>
<dbReference type="Proteomes" id="UP000789508">
    <property type="component" value="Unassembled WGS sequence"/>
</dbReference>
<name>A0A9N8VMI5_9GLOM</name>
<feature type="compositionally biased region" description="Basic and acidic residues" evidence="2">
    <location>
        <begin position="881"/>
        <end position="894"/>
    </location>
</feature>
<dbReference type="PROSITE" id="PS50085">
    <property type="entry name" value="RAPGAP"/>
    <property type="match status" value="1"/>
</dbReference>
<dbReference type="GO" id="GO:0051056">
    <property type="term" value="P:regulation of small GTPase mediated signal transduction"/>
    <property type="evidence" value="ECO:0007669"/>
    <property type="project" value="InterPro"/>
</dbReference>
<feature type="region of interest" description="Disordered" evidence="2">
    <location>
        <begin position="881"/>
        <end position="914"/>
    </location>
</feature>
<accession>A0A9N8VMI5</accession>
<organism evidence="4 5">
    <name type="scientific">Ambispora leptoticha</name>
    <dbReference type="NCBI Taxonomy" id="144679"/>
    <lineage>
        <taxon>Eukaryota</taxon>
        <taxon>Fungi</taxon>
        <taxon>Fungi incertae sedis</taxon>
        <taxon>Mucoromycota</taxon>
        <taxon>Glomeromycotina</taxon>
        <taxon>Glomeromycetes</taxon>
        <taxon>Archaeosporales</taxon>
        <taxon>Ambisporaceae</taxon>
        <taxon>Ambispora</taxon>
    </lineage>
</organism>
<sequence length="1290" mass="145930">MFLQWIAHLGLLQHNPESNVLGNFPLNVRKVLISEITQTLLQAHDPNLLSSPTHVRWVMEAIGQGFALPLEEMAITANSKELYSQWLFEPNFRPAAIRDLTGKPEEQKFWQVIFHHYSLLFQPRTPTVNPPQAPTPTTPGFPAAVNQTSSNYTYIQRHIELCKGVLIVLTMAGRTLGSQFSEETWLVLLKVVLGITDCLLRDPSTTMGDELCEHLLRVLFELWLRSKIRNVEMWNIFKKCFNLWTHRLQTIHQWNATTLALTQRVARLLYGPREGADMVSISVGGYNVGLDLPTEFVYYAWYRIIYLINYPCALPPSNFALSIMGIGRIIDAFQSIGNSVSQKIHQKENSSQGLFSTIPDGNTLLHMFGKWLFEACAIKNCDPDMQQGRATAYGILCKIFCSTERRQKFLRNYITQFYRALSEGLRSPSCLPVILMNTDSLFATELEGVRMMVPDFVVGIKMILPKLATNFHTKIPLDDLRLAAIKVASTIMCLPNHFERVSLKEDWAIGIHQNGDKPLVNDSDEVVVNDVLKFYILELLLTSLKTDKSSYNLRYLLHLIDVYVVEDVAFCPGLVGLVVKTIQEKLLTMTLPADVTLYAFDVLKDFVGLYDYIQRDNKNCARELVLAFSRYIDTLLNGGYGGLSVNYPLIELAYDCMVHWILIGQWIVGDRDCYEAVIATISRGISIGLHEDEVSNLSPNSEKKKNRKDATPNKLFLPRNIKSASSSNESIANNGIQMQQGKKEEVAIKIAAEIAMTQIINHLGNFPSWSDHIGPSRVSTLFNQDLELAMSQISETREFDGVSVPELVRYFLIDGRLILGFVELPKNSDSSTVVTPTSAHQQNFPNPEIDDSVAAPSVIMVIRDSTGKYSWTSHMRYKTLDSDHDNSKSSHQDFDNSNTTHHPPSPVPALQASTPLNLSSDTQEAISHANVPKIFAFDENNYVPSMDKILKEGSESWLAYNVIKKLTLKQINAEEHAIMRKQHGKLFGQSYKAEPARLNANLESPQAFRLFMSQMGLLNLENRHRVVPLRISEKLIKDLEALDQMHERDCISASVFFARSGRESYETIVNPETISEDFEKFLNSLGWPVDLETHPGFKGNLTPSLCKTAPYFADRTVELIFNVPYLIQRPTSNTTDLTTSIFKRVSADDYVSIVWIEDIRGIYSISQKIKKSGLVYIFVHPLQNATGLYWIRIIMPGTLHYSNSERKQGKGKNIWTAITKLAENPMNIGPLVDGMIVSRHALGTLVRNTTISAHHACRECTEAFSRPYAVRRQFIDDIHRKYKTNMDVSE</sequence>
<dbReference type="InterPro" id="IPR035974">
    <property type="entry name" value="Rap/Ran-GAP_sf"/>
</dbReference>